<keyword evidence="3" id="KW-1277">Toxin-antitoxin system</keyword>
<reference evidence="6 7" key="1">
    <citation type="journal article" date="2020" name="Microorganisms">
        <title>Osmotic Adaptation and Compatible Solute Biosynthesis of Phototrophic Bacteria as Revealed from Genome Analyses.</title>
        <authorList>
            <person name="Imhoff J.F."/>
            <person name="Rahn T."/>
            <person name="Kunzel S."/>
            <person name="Keller A."/>
            <person name="Neulinger S.C."/>
        </authorList>
    </citation>
    <scope>NUCLEOTIDE SEQUENCE [LARGE SCALE GENOMIC DNA]</scope>
    <source>
        <strain evidence="6 7">DSM 6210</strain>
    </source>
</reference>
<name>A0ABS1CMK8_9GAMM</name>
<comment type="similarity">
    <text evidence="1">Belongs to the ParD antitoxin family.</text>
</comment>
<comment type="caution">
    <text evidence="6">The sequence shown here is derived from an EMBL/GenBank/DDBJ whole genome shotgun (WGS) entry which is preliminary data.</text>
</comment>
<dbReference type="PANTHER" id="PTHR36582">
    <property type="entry name" value="ANTITOXIN PARD"/>
    <property type="match status" value="1"/>
</dbReference>
<feature type="region of interest" description="Disordered" evidence="5">
    <location>
        <begin position="58"/>
        <end position="88"/>
    </location>
</feature>
<evidence type="ECO:0000313" key="7">
    <source>
        <dbReference type="Proteomes" id="UP000748752"/>
    </source>
</evidence>
<accession>A0ABS1CMK8</accession>
<evidence type="ECO:0000256" key="3">
    <source>
        <dbReference type="ARBA" id="ARBA00022649"/>
    </source>
</evidence>
<proteinExistence type="inferred from homology"/>
<evidence type="ECO:0000256" key="5">
    <source>
        <dbReference type="SAM" id="MobiDB-lite"/>
    </source>
</evidence>
<dbReference type="Gene3D" id="6.10.10.120">
    <property type="entry name" value="Antitoxin ParD1-like"/>
    <property type="match status" value="1"/>
</dbReference>
<dbReference type="Proteomes" id="UP000748752">
    <property type="component" value="Unassembled WGS sequence"/>
</dbReference>
<keyword evidence="7" id="KW-1185">Reference proteome</keyword>
<gene>
    <name evidence="6" type="ORF">CKO31_20935</name>
</gene>
<evidence type="ECO:0000256" key="2">
    <source>
        <dbReference type="ARBA" id="ARBA00017940"/>
    </source>
</evidence>
<sequence length="88" mass="9639">MARTQTVTLGDHWNDFVISLVESGRYASVSEVLRESLRLLEEREATSKLEALRQALIEGEDSGPAGPLDMEAIKQRARKEAGIGPDDG</sequence>
<dbReference type="NCBIfam" id="TIGR02606">
    <property type="entry name" value="antidote_CC2985"/>
    <property type="match status" value="1"/>
</dbReference>
<dbReference type="EMBL" id="NRRV01000070">
    <property type="protein sequence ID" value="MBK1633171.1"/>
    <property type="molecule type" value="Genomic_DNA"/>
</dbReference>
<comment type="function">
    <text evidence="4">Antitoxin component of a type II toxin-antitoxin (TA) system. Neutralizes the effect of toxin ParE.</text>
</comment>
<dbReference type="SUPFAM" id="SSF47598">
    <property type="entry name" value="Ribbon-helix-helix"/>
    <property type="match status" value="1"/>
</dbReference>
<evidence type="ECO:0000313" key="6">
    <source>
        <dbReference type="EMBL" id="MBK1633171.1"/>
    </source>
</evidence>
<organism evidence="6 7">
    <name type="scientific">Thiohalocapsa halophila</name>
    <dbReference type="NCBI Taxonomy" id="69359"/>
    <lineage>
        <taxon>Bacteria</taxon>
        <taxon>Pseudomonadati</taxon>
        <taxon>Pseudomonadota</taxon>
        <taxon>Gammaproteobacteria</taxon>
        <taxon>Chromatiales</taxon>
        <taxon>Chromatiaceae</taxon>
        <taxon>Thiohalocapsa</taxon>
    </lineage>
</organism>
<dbReference type="RefSeq" id="WP_200241202.1">
    <property type="nucleotide sequence ID" value="NZ_NRRV01000070.1"/>
</dbReference>
<dbReference type="InterPro" id="IPR010985">
    <property type="entry name" value="Ribbon_hlx_hlx"/>
</dbReference>
<dbReference type="InterPro" id="IPR022789">
    <property type="entry name" value="ParD"/>
</dbReference>
<dbReference type="PANTHER" id="PTHR36582:SF2">
    <property type="entry name" value="ANTITOXIN PARD"/>
    <property type="match status" value="1"/>
</dbReference>
<dbReference type="InterPro" id="IPR038296">
    <property type="entry name" value="ParD_sf"/>
</dbReference>
<evidence type="ECO:0000256" key="4">
    <source>
        <dbReference type="ARBA" id="ARBA00037106"/>
    </source>
</evidence>
<feature type="compositionally biased region" description="Basic and acidic residues" evidence="5">
    <location>
        <begin position="71"/>
        <end position="81"/>
    </location>
</feature>
<protein>
    <recommendedName>
        <fullName evidence="2">Antitoxin ParD</fullName>
    </recommendedName>
</protein>
<evidence type="ECO:0000256" key="1">
    <source>
        <dbReference type="ARBA" id="ARBA00008580"/>
    </source>
</evidence>
<dbReference type="Pfam" id="PF03693">
    <property type="entry name" value="ParD_antitoxin"/>
    <property type="match status" value="1"/>
</dbReference>